<accession>A0A8J6PBJ5</accession>
<dbReference type="EMBL" id="JACVEL010000049">
    <property type="protein sequence ID" value="MBC9814026.1"/>
    <property type="molecule type" value="Genomic_DNA"/>
</dbReference>
<dbReference type="Gene3D" id="2.180.10.10">
    <property type="entry name" value="RHS repeat-associated core"/>
    <property type="match status" value="1"/>
</dbReference>
<comment type="caution">
    <text evidence="1">The sequence shown here is derived from an EMBL/GenBank/DDBJ whole genome shotgun (WGS) entry which is preliminary data.</text>
</comment>
<dbReference type="Proteomes" id="UP000652681">
    <property type="component" value="Unassembled WGS sequence"/>
</dbReference>
<evidence type="ECO:0000313" key="1">
    <source>
        <dbReference type="EMBL" id="MBC9814026.1"/>
    </source>
</evidence>
<feature type="non-terminal residue" evidence="1">
    <location>
        <position position="1"/>
    </location>
</feature>
<keyword evidence="2" id="KW-1185">Reference proteome</keyword>
<sequence>SSNYSFDANGNLASLQRYAKDGNGVSQLMDNFRYKYEEVTVNNGDNNQLSWVQDLAGASLFDNADIDHSMESGNYKYDAIGQLVSDDDEDISSIEWTVTNKVKQITKTNGITIRFEYDGLGNRIAKHVTEGGDVTSTYYVVDAQGNVMHVYTGNIRAADGGGTVYNLYLSERNLYGSSRLGQEQVNMALTQAAPFNYSGMLDNAYGDKRYELSNHLGNV</sequence>
<dbReference type="NCBIfam" id="TIGR01643">
    <property type="entry name" value="YD_repeat_2x"/>
    <property type="match status" value="1"/>
</dbReference>
<gene>
    <name evidence="1" type="ORF">H9Y05_16250</name>
</gene>
<dbReference type="InterPro" id="IPR006530">
    <property type="entry name" value="YD"/>
</dbReference>
<dbReference type="RefSeq" id="WP_216714916.1">
    <property type="nucleotide sequence ID" value="NZ_JACVEL010000049.1"/>
</dbReference>
<feature type="non-terminal residue" evidence="1">
    <location>
        <position position="219"/>
    </location>
</feature>
<dbReference type="AlphaFoldDB" id="A0A8J6PBJ5"/>
<evidence type="ECO:0000313" key="2">
    <source>
        <dbReference type="Proteomes" id="UP000652681"/>
    </source>
</evidence>
<name>A0A8J6PBJ5_9FLAO</name>
<organism evidence="1 2">
    <name type="scientific">Taishania pollutisoli</name>
    <dbReference type="NCBI Taxonomy" id="2766479"/>
    <lineage>
        <taxon>Bacteria</taxon>
        <taxon>Pseudomonadati</taxon>
        <taxon>Bacteroidota</taxon>
        <taxon>Flavobacteriia</taxon>
        <taxon>Flavobacteriales</taxon>
        <taxon>Crocinitomicaceae</taxon>
        <taxon>Taishania</taxon>
    </lineage>
</organism>
<protein>
    <submittedName>
        <fullName evidence="1">Uncharacterized protein</fullName>
    </submittedName>
</protein>
<reference evidence="1" key="1">
    <citation type="submission" date="2020-09" db="EMBL/GenBank/DDBJ databases">
        <title>Taishania pollutisoli gen. nov., sp. nov., Isolated from Tetrabromobisphenol A-Contaminated Soil.</title>
        <authorList>
            <person name="Chen Q."/>
        </authorList>
    </citation>
    <scope>NUCLEOTIDE SEQUENCE</scope>
    <source>
        <strain evidence="1">CZZ-1</strain>
    </source>
</reference>
<proteinExistence type="predicted"/>